<name>A0A382A692_9ZZZZ</name>
<comment type="subunit">
    <text evidence="3">Interacts with COX5B; this interaction may contribute to localize PYROXD2 to the inner face of the inner mitochondrial membrane.</text>
</comment>
<dbReference type="Pfam" id="PF01593">
    <property type="entry name" value="Amino_oxidase"/>
    <property type="match status" value="1"/>
</dbReference>
<dbReference type="PANTHER" id="PTHR10668">
    <property type="entry name" value="PHYTOENE DEHYDROGENASE"/>
    <property type="match status" value="1"/>
</dbReference>
<organism evidence="6">
    <name type="scientific">marine metagenome</name>
    <dbReference type="NCBI Taxonomy" id="408172"/>
    <lineage>
        <taxon>unclassified sequences</taxon>
        <taxon>metagenomes</taxon>
        <taxon>ecological metagenomes</taxon>
    </lineage>
</organism>
<feature type="non-terminal residue" evidence="6">
    <location>
        <position position="1"/>
    </location>
</feature>
<evidence type="ECO:0000259" key="5">
    <source>
        <dbReference type="Pfam" id="PF01593"/>
    </source>
</evidence>
<evidence type="ECO:0000313" key="6">
    <source>
        <dbReference type="EMBL" id="SVA96889.1"/>
    </source>
</evidence>
<dbReference type="InterPro" id="IPR002937">
    <property type="entry name" value="Amino_oxidase"/>
</dbReference>
<comment type="function">
    <text evidence="2">Probable oxidoreductase that may play a role as regulator of mitochondrial function.</text>
</comment>
<gene>
    <name evidence="6" type="ORF">METZ01_LOCUS149743</name>
</gene>
<dbReference type="SUPFAM" id="SSF51905">
    <property type="entry name" value="FAD/NAD(P)-binding domain"/>
    <property type="match status" value="1"/>
</dbReference>
<evidence type="ECO:0000256" key="3">
    <source>
        <dbReference type="ARBA" id="ARBA00038825"/>
    </source>
</evidence>
<proteinExistence type="predicted"/>
<evidence type="ECO:0000256" key="2">
    <source>
        <dbReference type="ARBA" id="ARBA00037217"/>
    </source>
</evidence>
<evidence type="ECO:0000256" key="4">
    <source>
        <dbReference type="ARBA" id="ARBA00040298"/>
    </source>
</evidence>
<dbReference type="AlphaFoldDB" id="A0A382A692"/>
<protein>
    <recommendedName>
        <fullName evidence="4">Pyridine nucleotide-disulfide oxidoreductase domain-containing protein 2</fullName>
    </recommendedName>
</protein>
<feature type="domain" description="Amine oxidase" evidence="5">
    <location>
        <begin position="10"/>
        <end position="495"/>
    </location>
</feature>
<evidence type="ECO:0000256" key="1">
    <source>
        <dbReference type="ARBA" id="ARBA00004305"/>
    </source>
</evidence>
<dbReference type="EMBL" id="UINC01024030">
    <property type="protein sequence ID" value="SVA96889.1"/>
    <property type="molecule type" value="Genomic_DNA"/>
</dbReference>
<dbReference type="Gene3D" id="3.50.50.60">
    <property type="entry name" value="FAD/NAD(P)-binding domain"/>
    <property type="match status" value="2"/>
</dbReference>
<sequence>VVIGAGHNALTCASYLAKSGFEVEVHESRSEVGGMACTREFTEGYKVPGVAHLLHMLNPNIQKWLGLNKNGLEFVANRLKTISLNPNGNALVIDGDHLEGDGITDQHRAEFKSFKKKTNSLARFFRSTYQISPPRIRTDNKKDLLGLMQTGWNLRTMGNEGMTDMLRFIAINVFDLLDEYLNDDFIKGSLAIDAVLGNHLGPRTNNSVITYLHSLTGEIDGVQGAYAIPKGGMSSYTDALKNSAEKLGVRIVLDSHVEQIIVDDNGKASGVKFAEGNEVSADVVVSGIDPKSTFMCLVGARHLEAGFVHKINNVRMRGNASKLHLALSGLPSFNGVDEKDIGQRIVISPTMQYLEQAFDYTKYQHCSDQLPMEITIPSIHDSSLAPEGHHVLSAIVNYTPYSLKEGWDEAKPVVLENVLNTLSQFAPGIKQQILHSELLTPKDLEAEFGITGGHWHHGELTFDQFLMLRPIPGMAQYSSPIESLYICGAGAHPGGGLMGVAGRNAAVKLMMEES</sequence>
<dbReference type="PANTHER" id="PTHR10668:SF103">
    <property type="entry name" value="PYRIDINE NUCLEOTIDE-DISULFIDE OXIDOREDUCTASE DOMAIN-CONTAINING PROTEIN 2"/>
    <property type="match status" value="1"/>
</dbReference>
<dbReference type="GO" id="GO:0005759">
    <property type="term" value="C:mitochondrial matrix"/>
    <property type="evidence" value="ECO:0007669"/>
    <property type="project" value="UniProtKB-SubCell"/>
</dbReference>
<reference evidence="6" key="1">
    <citation type="submission" date="2018-05" db="EMBL/GenBank/DDBJ databases">
        <authorList>
            <person name="Lanie J.A."/>
            <person name="Ng W.-L."/>
            <person name="Kazmierczak K.M."/>
            <person name="Andrzejewski T.M."/>
            <person name="Davidsen T.M."/>
            <person name="Wayne K.J."/>
            <person name="Tettelin H."/>
            <person name="Glass J.I."/>
            <person name="Rusch D."/>
            <person name="Podicherti R."/>
            <person name="Tsui H.-C.T."/>
            <person name="Winkler M.E."/>
        </authorList>
    </citation>
    <scope>NUCLEOTIDE SEQUENCE</scope>
</reference>
<comment type="subcellular location">
    <subcellularLocation>
        <location evidence="1">Mitochondrion matrix</location>
    </subcellularLocation>
</comment>
<dbReference type="GO" id="GO:0016491">
    <property type="term" value="F:oxidoreductase activity"/>
    <property type="evidence" value="ECO:0007669"/>
    <property type="project" value="InterPro"/>
</dbReference>
<accession>A0A382A692</accession>
<dbReference type="InterPro" id="IPR036188">
    <property type="entry name" value="FAD/NAD-bd_sf"/>
</dbReference>